<dbReference type="SUPFAM" id="SSF46579">
    <property type="entry name" value="Prefoldin"/>
    <property type="match status" value="1"/>
</dbReference>
<feature type="coiled-coil region" evidence="2">
    <location>
        <begin position="74"/>
        <end position="108"/>
    </location>
</feature>
<sequence>MSQSPSQQAVLDNKQTKHFLQNQINISTNTYKEKSMHLNEIKYALKDVNDFPDNHEMYKSYGRLFIKIPQPVARLDMEEKQNNLLKDIERIQNTIESLNKQIVKSDEKMNDIIHGELKKVK</sequence>
<dbReference type="GO" id="GO:0051082">
    <property type="term" value="F:unfolded protein binding"/>
    <property type="evidence" value="ECO:0007669"/>
    <property type="project" value="InterPro"/>
</dbReference>
<comment type="similarity">
    <text evidence="1">Belongs to the prefoldin subunit beta family.</text>
</comment>
<comment type="caution">
    <text evidence="3">The sequence shown here is derived from an EMBL/GenBank/DDBJ whole genome shotgun (WGS) entry which is preliminary data.</text>
</comment>
<name>A0A177ATI2_9BILA</name>
<evidence type="ECO:0000256" key="1">
    <source>
        <dbReference type="ARBA" id="ARBA00008045"/>
    </source>
</evidence>
<dbReference type="Pfam" id="PF01920">
    <property type="entry name" value="Prefoldin_2"/>
    <property type="match status" value="1"/>
</dbReference>
<organism evidence="3 4">
    <name type="scientific">Intoshia linei</name>
    <dbReference type="NCBI Taxonomy" id="1819745"/>
    <lineage>
        <taxon>Eukaryota</taxon>
        <taxon>Metazoa</taxon>
        <taxon>Spiralia</taxon>
        <taxon>Lophotrochozoa</taxon>
        <taxon>Mesozoa</taxon>
        <taxon>Orthonectida</taxon>
        <taxon>Rhopaluridae</taxon>
        <taxon>Intoshia</taxon>
    </lineage>
</organism>
<dbReference type="GO" id="GO:0016272">
    <property type="term" value="C:prefoldin complex"/>
    <property type="evidence" value="ECO:0007669"/>
    <property type="project" value="InterPro"/>
</dbReference>
<reference evidence="3 4" key="1">
    <citation type="submission" date="2016-04" db="EMBL/GenBank/DDBJ databases">
        <title>The genome of Intoshia linei affirms orthonectids as highly simplified spiralians.</title>
        <authorList>
            <person name="Mikhailov K.V."/>
            <person name="Slusarev G.S."/>
            <person name="Nikitin M.A."/>
            <person name="Logacheva M.D."/>
            <person name="Penin A."/>
            <person name="Aleoshin V."/>
            <person name="Panchin Y.V."/>
        </authorList>
    </citation>
    <scope>NUCLEOTIDE SEQUENCE [LARGE SCALE GENOMIC DNA]</scope>
    <source>
        <strain evidence="3">Intl2013</strain>
        <tissue evidence="3">Whole animal</tissue>
    </source>
</reference>
<dbReference type="GO" id="GO:0006457">
    <property type="term" value="P:protein folding"/>
    <property type="evidence" value="ECO:0007669"/>
    <property type="project" value="InterPro"/>
</dbReference>
<gene>
    <name evidence="3" type="ORF">A3Q56_06972</name>
</gene>
<accession>A0A177ATI2</accession>
<dbReference type="Proteomes" id="UP000078046">
    <property type="component" value="Unassembled WGS sequence"/>
</dbReference>
<dbReference type="InterPro" id="IPR009053">
    <property type="entry name" value="Prefoldin"/>
</dbReference>
<dbReference type="EMBL" id="LWCA01001344">
    <property type="protein sequence ID" value="OAF65328.1"/>
    <property type="molecule type" value="Genomic_DNA"/>
</dbReference>
<dbReference type="Gene3D" id="1.10.287.370">
    <property type="match status" value="1"/>
</dbReference>
<dbReference type="InterPro" id="IPR002777">
    <property type="entry name" value="PFD_beta-like"/>
</dbReference>
<protein>
    <recommendedName>
        <fullName evidence="5">Prefoldin subunit 1</fullName>
    </recommendedName>
</protein>
<evidence type="ECO:0008006" key="5">
    <source>
        <dbReference type="Google" id="ProtNLM"/>
    </source>
</evidence>
<dbReference type="AlphaFoldDB" id="A0A177ATI2"/>
<evidence type="ECO:0000313" key="4">
    <source>
        <dbReference type="Proteomes" id="UP000078046"/>
    </source>
</evidence>
<keyword evidence="2" id="KW-0175">Coiled coil</keyword>
<evidence type="ECO:0000256" key="2">
    <source>
        <dbReference type="SAM" id="Coils"/>
    </source>
</evidence>
<proteinExistence type="inferred from homology"/>
<evidence type="ECO:0000313" key="3">
    <source>
        <dbReference type="EMBL" id="OAF65328.1"/>
    </source>
</evidence>
<keyword evidence="4" id="KW-1185">Reference proteome</keyword>